<proteinExistence type="predicted"/>
<evidence type="ECO:0000313" key="2">
    <source>
        <dbReference type="Proteomes" id="UP001597371"/>
    </source>
</evidence>
<dbReference type="PANTHER" id="PTHR11803:SF39">
    <property type="entry name" value="2-IMINOBUTANOATE_2-IMINOPROPANOATE DEAMINASE"/>
    <property type="match status" value="1"/>
</dbReference>
<dbReference type="InterPro" id="IPR035959">
    <property type="entry name" value="RutC-like_sf"/>
</dbReference>
<sequence>MSSPLPLSKVRRAGDFVFLSGELPFTGDGSVPEGIEAQTELTLQRISATLASEGLTLADVVSVAVYLTEKGDFAGFNEVYRRHFADPFPTRTTVIAGLVAEARIEITVTAQSRA</sequence>
<dbReference type="PANTHER" id="PTHR11803">
    <property type="entry name" value="2-IMINOBUTANOATE/2-IMINOPROPANOATE DEAMINASE RIDA"/>
    <property type="match status" value="1"/>
</dbReference>
<organism evidence="1 2">
    <name type="scientific">Aureimonas populi</name>
    <dbReference type="NCBI Taxonomy" id="1701758"/>
    <lineage>
        <taxon>Bacteria</taxon>
        <taxon>Pseudomonadati</taxon>
        <taxon>Pseudomonadota</taxon>
        <taxon>Alphaproteobacteria</taxon>
        <taxon>Hyphomicrobiales</taxon>
        <taxon>Aurantimonadaceae</taxon>
        <taxon>Aureimonas</taxon>
    </lineage>
</organism>
<dbReference type="Gene3D" id="3.30.1330.40">
    <property type="entry name" value="RutC-like"/>
    <property type="match status" value="1"/>
</dbReference>
<keyword evidence="2" id="KW-1185">Reference proteome</keyword>
<dbReference type="Proteomes" id="UP001597371">
    <property type="component" value="Unassembled WGS sequence"/>
</dbReference>
<gene>
    <name evidence="1" type="ORF">ACFSKQ_12580</name>
</gene>
<dbReference type="CDD" id="cd00448">
    <property type="entry name" value="YjgF_YER057c_UK114_family"/>
    <property type="match status" value="1"/>
</dbReference>
<dbReference type="InterPro" id="IPR006175">
    <property type="entry name" value="YjgF/YER057c/UK114"/>
</dbReference>
<dbReference type="EMBL" id="JBHUIJ010000015">
    <property type="protein sequence ID" value="MFD2238285.1"/>
    <property type="molecule type" value="Genomic_DNA"/>
</dbReference>
<keyword evidence="1" id="KW-0378">Hydrolase</keyword>
<dbReference type="Pfam" id="PF01042">
    <property type="entry name" value="Ribonuc_L-PSP"/>
    <property type="match status" value="1"/>
</dbReference>
<comment type="caution">
    <text evidence="1">The sequence shown here is derived from an EMBL/GenBank/DDBJ whole genome shotgun (WGS) entry which is preliminary data.</text>
</comment>
<dbReference type="RefSeq" id="WP_209738821.1">
    <property type="nucleotide sequence ID" value="NZ_CP072611.1"/>
</dbReference>
<evidence type="ECO:0000313" key="1">
    <source>
        <dbReference type="EMBL" id="MFD2238285.1"/>
    </source>
</evidence>
<dbReference type="GO" id="GO:0016787">
    <property type="term" value="F:hydrolase activity"/>
    <property type="evidence" value="ECO:0007669"/>
    <property type="project" value="UniProtKB-KW"/>
</dbReference>
<dbReference type="SUPFAM" id="SSF55298">
    <property type="entry name" value="YjgF-like"/>
    <property type="match status" value="1"/>
</dbReference>
<reference evidence="2" key="1">
    <citation type="journal article" date="2019" name="Int. J. Syst. Evol. Microbiol.">
        <title>The Global Catalogue of Microorganisms (GCM) 10K type strain sequencing project: providing services to taxonomists for standard genome sequencing and annotation.</title>
        <authorList>
            <consortium name="The Broad Institute Genomics Platform"/>
            <consortium name="The Broad Institute Genome Sequencing Center for Infectious Disease"/>
            <person name="Wu L."/>
            <person name="Ma J."/>
        </authorList>
    </citation>
    <scope>NUCLEOTIDE SEQUENCE [LARGE SCALE GENOMIC DNA]</scope>
    <source>
        <strain evidence="2">ZS-35-S2</strain>
    </source>
</reference>
<accession>A0ABW5CPR0</accession>
<protein>
    <submittedName>
        <fullName evidence="1">RidA family protein</fullName>
        <ecNumber evidence="1">3.5.-.-</ecNumber>
    </submittedName>
</protein>
<dbReference type="EC" id="3.5.-.-" evidence="1"/>
<name>A0ABW5CPR0_9HYPH</name>